<feature type="transmembrane region" description="Helical" evidence="7">
    <location>
        <begin position="368"/>
        <end position="389"/>
    </location>
</feature>
<dbReference type="InterPro" id="IPR005614">
    <property type="entry name" value="NrfD-like"/>
</dbReference>
<evidence type="ECO:0000256" key="1">
    <source>
        <dbReference type="ARBA" id="ARBA00004651"/>
    </source>
</evidence>
<dbReference type="InterPro" id="IPR052049">
    <property type="entry name" value="Electron_transfer_protein"/>
</dbReference>
<dbReference type="EMBL" id="AP024233">
    <property type="protein sequence ID" value="BCO09604.1"/>
    <property type="molecule type" value="Genomic_DNA"/>
</dbReference>
<dbReference type="AlphaFoldDB" id="A0A915XIA2"/>
<keyword evidence="3" id="KW-1003">Cell membrane</keyword>
<dbReference type="RefSeq" id="WP_267926355.1">
    <property type="nucleotide sequence ID" value="NZ_AP024233.1"/>
</dbReference>
<feature type="transmembrane region" description="Helical" evidence="7">
    <location>
        <begin position="95"/>
        <end position="118"/>
    </location>
</feature>
<evidence type="ECO:0000256" key="5">
    <source>
        <dbReference type="ARBA" id="ARBA00022989"/>
    </source>
</evidence>
<feature type="transmembrane region" description="Helical" evidence="7">
    <location>
        <begin position="58"/>
        <end position="83"/>
    </location>
</feature>
<protein>
    <submittedName>
        <fullName evidence="8">Oxidoreductase</fullName>
    </submittedName>
</protein>
<proteinExistence type="inferred from homology"/>
<keyword evidence="5 7" id="KW-1133">Transmembrane helix</keyword>
<evidence type="ECO:0000256" key="6">
    <source>
        <dbReference type="ARBA" id="ARBA00023136"/>
    </source>
</evidence>
<organism evidence="8 9">
    <name type="scientific">Desulfolithobacter dissulfuricans</name>
    <dbReference type="NCBI Taxonomy" id="2795293"/>
    <lineage>
        <taxon>Bacteria</taxon>
        <taxon>Pseudomonadati</taxon>
        <taxon>Thermodesulfobacteriota</taxon>
        <taxon>Desulfobulbia</taxon>
        <taxon>Desulfobulbales</taxon>
        <taxon>Desulfobulbaceae</taxon>
        <taxon>Desulfolithobacter</taxon>
    </lineage>
</organism>
<feature type="transmembrane region" description="Helical" evidence="7">
    <location>
        <begin position="138"/>
        <end position="159"/>
    </location>
</feature>
<comment type="similarity">
    <text evidence="2">Belongs to the NrfD family.</text>
</comment>
<dbReference type="KEGG" id="ddu:GF1_19800"/>
<evidence type="ECO:0000256" key="4">
    <source>
        <dbReference type="ARBA" id="ARBA00022692"/>
    </source>
</evidence>
<evidence type="ECO:0000256" key="2">
    <source>
        <dbReference type="ARBA" id="ARBA00008929"/>
    </source>
</evidence>
<keyword evidence="4 7" id="KW-0812">Transmembrane</keyword>
<evidence type="ECO:0000313" key="9">
    <source>
        <dbReference type="Proteomes" id="UP001063350"/>
    </source>
</evidence>
<feature type="transmembrane region" description="Helical" evidence="7">
    <location>
        <begin position="166"/>
        <end position="185"/>
    </location>
</feature>
<evidence type="ECO:0000313" key="8">
    <source>
        <dbReference type="EMBL" id="BCO09604.1"/>
    </source>
</evidence>
<dbReference type="PANTHER" id="PTHR34856:SF2">
    <property type="entry name" value="PROTEIN NRFD"/>
    <property type="match status" value="1"/>
</dbReference>
<keyword evidence="6 7" id="KW-0472">Membrane</keyword>
<feature type="transmembrane region" description="Helical" evidence="7">
    <location>
        <begin position="289"/>
        <end position="310"/>
    </location>
</feature>
<keyword evidence="9" id="KW-1185">Reference proteome</keyword>
<sequence length="399" mass="43645">MDNVRPMDNKIGIAGIEIPFPVFIILIACASMAVTGILFAGHALYIGHHHALGTSREVPWGILIAGYVFFATFSTGLCIIASLGQVFGIKAFKPIVGRTLFLAAITIAAGLMSISLELENPWRVQIWALLSPHPESNIWWKTSIYSMYLMLLIFNLILLNRGKVKAASRVGLVALLACLAAVLNMKEDMSILGARAFWPDQYMPIYFLTFATLLACFGIFFFNWAAARISGEEISSEVKSALSATSKLTIVLLLIYGLFTAAKIMAGYAGEGVNNPDAMSLLLTGRFAGNFWVGEVGMAFIIPLALLLIARRNVDINGLFTAALTGLAGLFISVYDLIMAGQLVPHFAQYNIVGLPKYYSYTPSLHEYMMLAGGFFLVFTLFILGELLLRPDRLSVDEQ</sequence>
<dbReference type="Proteomes" id="UP001063350">
    <property type="component" value="Chromosome"/>
</dbReference>
<name>A0A915XIA2_9BACT</name>
<feature type="transmembrane region" description="Helical" evidence="7">
    <location>
        <begin position="20"/>
        <end position="46"/>
    </location>
</feature>
<comment type="subcellular location">
    <subcellularLocation>
        <location evidence="1">Cell membrane</location>
        <topology evidence="1">Multi-pass membrane protein</topology>
    </subcellularLocation>
</comment>
<accession>A0A915XIA2</accession>
<dbReference type="PROSITE" id="PS51257">
    <property type="entry name" value="PROKAR_LIPOPROTEIN"/>
    <property type="match status" value="1"/>
</dbReference>
<reference evidence="8" key="1">
    <citation type="submission" date="2020-12" db="EMBL/GenBank/DDBJ databases">
        <title>Desulfobium dissulfuricans gen. nov., sp. nov., a novel mesophilic, sulfate-reducing bacterium isolated from a deep-sea hydrothermal vent.</title>
        <authorList>
            <person name="Hashimoto Y."/>
            <person name="Tame A."/>
            <person name="Sawayama S."/>
            <person name="Miyazaki J."/>
            <person name="Takai K."/>
            <person name="Nakagawa S."/>
        </authorList>
    </citation>
    <scope>NUCLEOTIDE SEQUENCE</scope>
    <source>
        <strain evidence="8">GF1</strain>
    </source>
</reference>
<feature type="transmembrane region" description="Helical" evidence="7">
    <location>
        <begin position="248"/>
        <end position="269"/>
    </location>
</feature>
<feature type="transmembrane region" description="Helical" evidence="7">
    <location>
        <begin position="322"/>
        <end position="348"/>
    </location>
</feature>
<dbReference type="PANTHER" id="PTHR34856">
    <property type="entry name" value="PROTEIN NRFD"/>
    <property type="match status" value="1"/>
</dbReference>
<evidence type="ECO:0000256" key="7">
    <source>
        <dbReference type="SAM" id="Phobius"/>
    </source>
</evidence>
<feature type="transmembrane region" description="Helical" evidence="7">
    <location>
        <begin position="205"/>
        <end position="227"/>
    </location>
</feature>
<evidence type="ECO:0000256" key="3">
    <source>
        <dbReference type="ARBA" id="ARBA00022475"/>
    </source>
</evidence>
<gene>
    <name evidence="8" type="ORF">GF1_19800</name>
</gene>
<dbReference type="GO" id="GO:0005886">
    <property type="term" value="C:plasma membrane"/>
    <property type="evidence" value="ECO:0007669"/>
    <property type="project" value="UniProtKB-SubCell"/>
</dbReference>
<dbReference type="Pfam" id="PF03916">
    <property type="entry name" value="NrfD"/>
    <property type="match status" value="1"/>
</dbReference>